<comment type="caution">
    <text evidence="13">The sequence shown here is derived from an EMBL/GenBank/DDBJ whole genome shotgun (WGS) entry which is preliminary data.</text>
</comment>
<dbReference type="GO" id="GO:0016798">
    <property type="term" value="F:hydrolase activity, acting on glycosyl bonds"/>
    <property type="evidence" value="ECO:0007669"/>
    <property type="project" value="UniProtKB-KW"/>
</dbReference>
<comment type="similarity">
    <text evidence="3">In the N-terminal section; belongs to the FlgJ family.</text>
</comment>
<dbReference type="Gene3D" id="2.10.70.40">
    <property type="entry name" value="peptidoglycan hydrolase"/>
    <property type="match status" value="1"/>
</dbReference>
<evidence type="ECO:0000256" key="5">
    <source>
        <dbReference type="ARBA" id="ARBA00013433"/>
    </source>
</evidence>
<evidence type="ECO:0000256" key="11">
    <source>
        <dbReference type="ARBA" id="ARBA00030835"/>
    </source>
</evidence>
<evidence type="ECO:0000256" key="2">
    <source>
        <dbReference type="ARBA" id="ARBA00004418"/>
    </source>
</evidence>
<dbReference type="EMBL" id="WOBN01000009">
    <property type="protein sequence ID" value="MUK48443.1"/>
    <property type="molecule type" value="Genomic_DNA"/>
</dbReference>
<keyword evidence="10" id="KW-0961">Cell wall biogenesis/degradation</keyword>
<name>A0A510UE41_ALIFS</name>
<dbReference type="Proteomes" id="UP000321787">
    <property type="component" value="Unassembled WGS sequence"/>
</dbReference>
<feature type="domain" description="Mannosyl-glycoprotein endo-beta-N-acetylglucosamidase-like" evidence="12">
    <location>
        <begin position="173"/>
        <end position="336"/>
    </location>
</feature>
<keyword evidence="8 14" id="KW-0378">Hydrolase</keyword>
<keyword evidence="13" id="KW-0966">Cell projection</keyword>
<evidence type="ECO:0000313" key="14">
    <source>
        <dbReference type="EMBL" id="MUK47222.1"/>
    </source>
</evidence>
<evidence type="ECO:0000256" key="10">
    <source>
        <dbReference type="ARBA" id="ARBA00023316"/>
    </source>
</evidence>
<evidence type="ECO:0000256" key="6">
    <source>
        <dbReference type="ARBA" id="ARBA00022764"/>
    </source>
</evidence>
<reference evidence="13 16" key="1">
    <citation type="submission" date="2019-07" db="EMBL/GenBank/DDBJ databases">
        <title>Whole genome shotgun sequence of Aliivibrio fischeri NBRC 101058.</title>
        <authorList>
            <person name="Hosoyama A."/>
            <person name="Uohara A."/>
            <person name="Ohji S."/>
            <person name="Ichikawa N."/>
        </authorList>
    </citation>
    <scope>NUCLEOTIDE SEQUENCE [LARGE SCALE GENOMIC DNA]</scope>
    <source>
        <strain evidence="13 16">NBRC 101058</strain>
    </source>
</reference>
<dbReference type="PANTHER" id="PTHR33308">
    <property type="entry name" value="PEPTIDOGLYCAN HYDROLASE FLGJ"/>
    <property type="match status" value="1"/>
</dbReference>
<dbReference type="SMART" id="SM00047">
    <property type="entry name" value="LYZ2"/>
    <property type="match status" value="1"/>
</dbReference>
<dbReference type="GO" id="GO:0042597">
    <property type="term" value="C:periplasmic space"/>
    <property type="evidence" value="ECO:0007669"/>
    <property type="project" value="UniProtKB-SubCell"/>
</dbReference>
<evidence type="ECO:0000313" key="15">
    <source>
        <dbReference type="EMBL" id="MUK48443.1"/>
    </source>
</evidence>
<dbReference type="EMBL" id="BJTZ01000003">
    <property type="protein sequence ID" value="GEK12882.1"/>
    <property type="molecule type" value="Genomic_DNA"/>
</dbReference>
<keyword evidence="9 14" id="KW-0326">Glycosidase</keyword>
<dbReference type="Pfam" id="PF01832">
    <property type="entry name" value="Glucosaminidase"/>
    <property type="match status" value="1"/>
</dbReference>
<dbReference type="EMBL" id="WOBO01000020">
    <property type="protein sequence ID" value="MUK47222.1"/>
    <property type="molecule type" value="Genomic_DNA"/>
</dbReference>
<comment type="function">
    <text evidence="1">Flagellum-specific muramidase which hydrolyzes the peptidoglycan layer to assemble the rod structure in the periplasmic space.</text>
</comment>
<comment type="similarity">
    <text evidence="4">In the C-terminal section; belongs to the glycosyl hydrolase 73 family.</text>
</comment>
<dbReference type="Proteomes" id="UP000435323">
    <property type="component" value="Unassembled WGS sequence"/>
</dbReference>
<protein>
    <recommendedName>
        <fullName evidence="5">Peptidoglycan hydrolase FlgJ</fullName>
    </recommendedName>
    <alternativeName>
        <fullName evidence="11">Muramidase FlgJ</fullName>
    </alternativeName>
</protein>
<reference evidence="17 18" key="2">
    <citation type="submission" date="2019-11" db="EMBL/GenBank/DDBJ databases">
        <title>Using colonization assays and comparative genomics to discover symbiosis behaviors and factors in Vibrio fischeri.</title>
        <authorList>
            <person name="Bongrand C."/>
            <person name="Moriano-Gutierrez S."/>
            <person name="Arevalo P."/>
            <person name="Mcfall-Ngai M."/>
            <person name="Visick K."/>
            <person name="Polz M.F."/>
            <person name="Ruby E.G."/>
        </authorList>
    </citation>
    <scope>NUCLEOTIDE SEQUENCE [LARGE SCALE GENOMIC DNA]</scope>
    <source>
        <strain evidence="17">emors.3.2</strain>
        <strain evidence="14">Emors.3.2</strain>
        <strain evidence="15">Emors.4.1</strain>
        <strain evidence="18">emors.4.1</strain>
    </source>
</reference>
<proteinExistence type="inferred from homology"/>
<dbReference type="GO" id="GO:0071973">
    <property type="term" value="P:bacterial-type flagellum-dependent cell motility"/>
    <property type="evidence" value="ECO:0007669"/>
    <property type="project" value="TreeGrafter"/>
</dbReference>
<organism evidence="13 16">
    <name type="scientific">Aliivibrio fischeri</name>
    <name type="common">Vibrio fischeri</name>
    <dbReference type="NCBI Taxonomy" id="668"/>
    <lineage>
        <taxon>Bacteria</taxon>
        <taxon>Pseudomonadati</taxon>
        <taxon>Pseudomonadota</taxon>
        <taxon>Gammaproteobacteria</taxon>
        <taxon>Vibrionales</taxon>
        <taxon>Vibrionaceae</taxon>
        <taxon>Aliivibrio</taxon>
    </lineage>
</organism>
<dbReference type="AlphaFoldDB" id="A0A510UE41"/>
<evidence type="ECO:0000256" key="3">
    <source>
        <dbReference type="ARBA" id="ARBA00006880"/>
    </source>
</evidence>
<dbReference type="PANTHER" id="PTHR33308:SF9">
    <property type="entry name" value="PEPTIDOGLYCAN HYDROLASE FLGJ"/>
    <property type="match status" value="1"/>
</dbReference>
<comment type="subcellular location">
    <subcellularLocation>
        <location evidence="2">Periplasm</location>
    </subcellularLocation>
</comment>
<evidence type="ECO:0000256" key="4">
    <source>
        <dbReference type="ARBA" id="ARBA00007974"/>
    </source>
</evidence>
<dbReference type="GO" id="GO:0071555">
    <property type="term" value="P:cell wall organization"/>
    <property type="evidence" value="ECO:0007669"/>
    <property type="project" value="UniProtKB-KW"/>
</dbReference>
<accession>A0A510UE41</accession>
<dbReference type="InterPro" id="IPR051056">
    <property type="entry name" value="Glycosyl_Hydrolase_73"/>
</dbReference>
<keyword evidence="13" id="KW-0969">Cilium</keyword>
<evidence type="ECO:0000313" key="17">
    <source>
        <dbReference type="Proteomes" id="UP000435323"/>
    </source>
</evidence>
<evidence type="ECO:0000256" key="9">
    <source>
        <dbReference type="ARBA" id="ARBA00023295"/>
    </source>
</evidence>
<dbReference type="InterPro" id="IPR002901">
    <property type="entry name" value="MGlyc_endo_b_GlcNAc-like_dom"/>
</dbReference>
<dbReference type="NCBIfam" id="TIGR02541">
    <property type="entry name" value="flagell_FlgJ"/>
    <property type="match status" value="1"/>
</dbReference>
<evidence type="ECO:0000313" key="16">
    <source>
        <dbReference type="Proteomes" id="UP000321787"/>
    </source>
</evidence>
<keyword evidence="6" id="KW-0574">Periplasm</keyword>
<dbReference type="Pfam" id="PF10135">
    <property type="entry name" value="Rod-binding"/>
    <property type="match status" value="1"/>
</dbReference>
<dbReference type="GO" id="GO:0044780">
    <property type="term" value="P:bacterial-type flagellum assembly"/>
    <property type="evidence" value="ECO:0007669"/>
    <property type="project" value="InterPro"/>
</dbReference>
<dbReference type="Proteomes" id="UP000448038">
    <property type="component" value="Unassembled WGS sequence"/>
</dbReference>
<dbReference type="Gene3D" id="1.10.530.10">
    <property type="match status" value="1"/>
</dbReference>
<dbReference type="InterPro" id="IPR019301">
    <property type="entry name" value="Flagellar_prot_FlgJ_N"/>
</dbReference>
<evidence type="ECO:0000256" key="1">
    <source>
        <dbReference type="ARBA" id="ARBA00002954"/>
    </source>
</evidence>
<evidence type="ECO:0000313" key="18">
    <source>
        <dbReference type="Proteomes" id="UP000448038"/>
    </source>
</evidence>
<dbReference type="InterPro" id="IPR013377">
    <property type="entry name" value="FlgJ"/>
</dbReference>
<keyword evidence="7" id="KW-1005">Bacterial flagellum biogenesis</keyword>
<evidence type="ECO:0000256" key="8">
    <source>
        <dbReference type="ARBA" id="ARBA00022801"/>
    </source>
</evidence>
<dbReference type="GO" id="GO:0004040">
    <property type="term" value="F:amidase activity"/>
    <property type="evidence" value="ECO:0007669"/>
    <property type="project" value="InterPro"/>
</dbReference>
<gene>
    <name evidence="13" type="primary">flgJ</name>
    <name evidence="13" type="ORF">AFI02nite_09180</name>
    <name evidence="14" type="ORF">GNP77_17845</name>
    <name evidence="15" type="ORF">GNP88_04470</name>
</gene>
<evidence type="ECO:0000259" key="12">
    <source>
        <dbReference type="SMART" id="SM00047"/>
    </source>
</evidence>
<keyword evidence="13" id="KW-0282">Flagellum</keyword>
<sequence length="339" mass="37829">MQSVKMNNSVNMTDVGFIHDVGGLDKLRKSAVSGDQDSQDKALRAAAEQFESIFTQMLFKSMRNANDSFKSDMMSSDNQQFFEQMRDDQMATELSKKGSLGLADMIVAQLGASMNQAAPVQSGNNLEQDARMAMRKAATDETLRLPADYSYPHASQAKQESQTEAPEIAQIDKMLAARKVQPADKFETPQDFVNTMKPYAEKAAKALGVDSNLLIAQAALETGWGKKVIKNSVDSSHNLFNIKADRSWQGDKISKNTLEYHDNIAVTENAAFRSYDNYEESFSDFVRFLNQNPRYERALQQTDSSESFIKGIHSAGYATDPNYSNKVMSVMRKVESLLK</sequence>
<evidence type="ECO:0000313" key="13">
    <source>
        <dbReference type="EMBL" id="GEK12882.1"/>
    </source>
</evidence>
<evidence type="ECO:0000256" key="7">
    <source>
        <dbReference type="ARBA" id="ARBA00022795"/>
    </source>
</evidence>